<evidence type="ECO:0000259" key="6">
    <source>
        <dbReference type="Pfam" id="PF02826"/>
    </source>
</evidence>
<keyword evidence="8" id="KW-1185">Reference proteome</keyword>
<dbReference type="InterPro" id="IPR050418">
    <property type="entry name" value="D-iso_2-hydroxyacid_DH_PdxB"/>
</dbReference>
<dbReference type="CDD" id="cd12171">
    <property type="entry name" value="2-Hacid_dh_10"/>
    <property type="match status" value="1"/>
</dbReference>
<organism evidence="7 8">
    <name type="scientific">Devosia ginsengisoli</name>
    <dbReference type="NCBI Taxonomy" id="400770"/>
    <lineage>
        <taxon>Bacteria</taxon>
        <taxon>Pseudomonadati</taxon>
        <taxon>Pseudomonadota</taxon>
        <taxon>Alphaproteobacteria</taxon>
        <taxon>Hyphomicrobiales</taxon>
        <taxon>Devosiaceae</taxon>
        <taxon>Devosia</taxon>
    </lineage>
</organism>
<dbReference type="PROSITE" id="PS00065">
    <property type="entry name" value="D_2_HYDROXYACID_DH_1"/>
    <property type="match status" value="1"/>
</dbReference>
<dbReference type="SUPFAM" id="SSF52283">
    <property type="entry name" value="Formate/glycerate dehydrogenase catalytic domain-like"/>
    <property type="match status" value="1"/>
</dbReference>
<dbReference type="InterPro" id="IPR036291">
    <property type="entry name" value="NAD(P)-bd_dom_sf"/>
</dbReference>
<evidence type="ECO:0000256" key="4">
    <source>
        <dbReference type="RuleBase" id="RU003719"/>
    </source>
</evidence>
<dbReference type="OrthoDB" id="9793626at2"/>
<evidence type="ECO:0000313" key="8">
    <source>
        <dbReference type="Proteomes" id="UP000315364"/>
    </source>
</evidence>
<dbReference type="PANTHER" id="PTHR43761:SF1">
    <property type="entry name" value="D-ISOMER SPECIFIC 2-HYDROXYACID DEHYDROGENASE CATALYTIC DOMAIN-CONTAINING PROTEIN-RELATED"/>
    <property type="match status" value="1"/>
</dbReference>
<dbReference type="GO" id="GO:0006564">
    <property type="term" value="P:L-serine biosynthetic process"/>
    <property type="evidence" value="ECO:0007669"/>
    <property type="project" value="UniProtKB-ARBA"/>
</dbReference>
<dbReference type="InterPro" id="IPR006139">
    <property type="entry name" value="D-isomer_2_OHA_DH_cat_dom"/>
</dbReference>
<keyword evidence="2 4" id="KW-0560">Oxidoreductase</keyword>
<accession>A0A5B8LML4</accession>
<dbReference type="PANTHER" id="PTHR43761">
    <property type="entry name" value="D-ISOMER SPECIFIC 2-HYDROXYACID DEHYDROGENASE FAMILY PROTEIN (AFU_ORTHOLOGUE AFUA_1G13630)"/>
    <property type="match status" value="1"/>
</dbReference>
<dbReference type="Gene3D" id="3.40.50.720">
    <property type="entry name" value="NAD(P)-binding Rossmann-like Domain"/>
    <property type="match status" value="2"/>
</dbReference>
<sequence>MIQITNQTEGRQTLIKVAIIGDRFMRASVFEAALRKRISADIEVSSIETDWPDTPFYGRNGPAGPAISEYQGEEARVIEIVADAQVAITHLAPFSRKVVESCKQLRLLGLSRGSSVNVDLDAARERNIVVTNVPGRNASAVAEFTIAQILSLTRKLSEGNASLSAGHWQGELYRSDRTGEELSQLAVGIIGYGAIGQRVVRLLKPFGCRILVYDKYAELNLSDLVDGVEKVDLEFLLANSDVISLHARATPETEGMLGAREFSLMRHGAYLINNARASMVVASSLRAALKSGQLAGAALDTFDPEPPLANDEILAMPNVTVTPHIAGASRFVTTFAAERLAEEVARFLQDGSVKTRVA</sequence>
<dbReference type="Pfam" id="PF02826">
    <property type="entry name" value="2-Hacid_dh_C"/>
    <property type="match status" value="1"/>
</dbReference>
<dbReference type="KEGG" id="dea:FPZ08_01345"/>
<evidence type="ECO:0000256" key="1">
    <source>
        <dbReference type="ARBA" id="ARBA00005854"/>
    </source>
</evidence>
<keyword evidence="3" id="KW-0520">NAD</keyword>
<comment type="similarity">
    <text evidence="1 4">Belongs to the D-isomer specific 2-hydroxyacid dehydrogenase family.</text>
</comment>
<dbReference type="SUPFAM" id="SSF51735">
    <property type="entry name" value="NAD(P)-binding Rossmann-fold domains"/>
    <property type="match status" value="1"/>
</dbReference>
<reference evidence="7 8" key="1">
    <citation type="submission" date="2019-07" db="EMBL/GenBank/DDBJ databases">
        <title>Full genome sequence of Devosia sp. Gsoil 520.</title>
        <authorList>
            <person name="Im W.-T."/>
        </authorList>
    </citation>
    <scope>NUCLEOTIDE SEQUENCE [LARGE SCALE GENOMIC DNA]</scope>
    <source>
        <strain evidence="7 8">Gsoil 520</strain>
    </source>
</reference>
<dbReference type="InterPro" id="IPR029752">
    <property type="entry name" value="D-isomer_DH_CS1"/>
</dbReference>
<gene>
    <name evidence="7" type="ORF">FPZ08_01345</name>
</gene>
<dbReference type="InterPro" id="IPR006140">
    <property type="entry name" value="D-isomer_DH_NAD-bd"/>
</dbReference>
<dbReference type="EMBL" id="CP042304">
    <property type="protein sequence ID" value="QDZ09507.1"/>
    <property type="molecule type" value="Genomic_DNA"/>
</dbReference>
<dbReference type="AlphaFoldDB" id="A0A5B8LML4"/>
<evidence type="ECO:0000256" key="2">
    <source>
        <dbReference type="ARBA" id="ARBA00023002"/>
    </source>
</evidence>
<dbReference type="Proteomes" id="UP000315364">
    <property type="component" value="Chromosome"/>
</dbReference>
<feature type="domain" description="D-isomer specific 2-hydroxyacid dehydrogenase catalytic" evidence="5">
    <location>
        <begin position="74"/>
        <end position="357"/>
    </location>
</feature>
<feature type="domain" description="D-isomer specific 2-hydroxyacid dehydrogenase NAD-binding" evidence="6">
    <location>
        <begin position="146"/>
        <end position="326"/>
    </location>
</feature>
<dbReference type="GO" id="GO:0051287">
    <property type="term" value="F:NAD binding"/>
    <property type="evidence" value="ECO:0007669"/>
    <property type="project" value="InterPro"/>
</dbReference>
<evidence type="ECO:0000259" key="5">
    <source>
        <dbReference type="Pfam" id="PF00389"/>
    </source>
</evidence>
<dbReference type="Pfam" id="PF00389">
    <property type="entry name" value="2-Hacid_dh"/>
    <property type="match status" value="1"/>
</dbReference>
<name>A0A5B8LML4_9HYPH</name>
<protein>
    <submittedName>
        <fullName evidence="7">Oxidoreductase</fullName>
    </submittedName>
</protein>
<evidence type="ECO:0000256" key="3">
    <source>
        <dbReference type="ARBA" id="ARBA00023027"/>
    </source>
</evidence>
<proteinExistence type="inferred from homology"/>
<dbReference type="GO" id="GO:0004617">
    <property type="term" value="F:phosphoglycerate dehydrogenase activity"/>
    <property type="evidence" value="ECO:0007669"/>
    <property type="project" value="UniProtKB-ARBA"/>
</dbReference>
<evidence type="ECO:0000313" key="7">
    <source>
        <dbReference type="EMBL" id="QDZ09507.1"/>
    </source>
</evidence>
<dbReference type="GO" id="GO:0047545">
    <property type="term" value="F:(S)-2-hydroxyglutarate dehydrogenase activity"/>
    <property type="evidence" value="ECO:0007669"/>
    <property type="project" value="UniProtKB-ARBA"/>
</dbReference>
<dbReference type="FunFam" id="3.40.50.720:FF:000041">
    <property type="entry name" value="D-3-phosphoglycerate dehydrogenase"/>
    <property type="match status" value="1"/>
</dbReference>